<dbReference type="InterPro" id="IPR019339">
    <property type="entry name" value="CIR_N_dom"/>
</dbReference>
<keyword evidence="6" id="KW-0508">mRNA splicing</keyword>
<evidence type="ECO:0000256" key="2">
    <source>
        <dbReference type="ARBA" id="ARBA00006695"/>
    </source>
</evidence>
<evidence type="ECO:0000313" key="12">
    <source>
        <dbReference type="Proteomes" id="UP001222932"/>
    </source>
</evidence>
<dbReference type="PANTHER" id="PTHR16196:SF0">
    <property type="entry name" value="PRE-MRNA-SPLICING FACTOR CWC25 HOMOLOG"/>
    <property type="match status" value="1"/>
</dbReference>
<organism evidence="11 12">
    <name type="scientific">Cutaneotrichosporon spelunceum</name>
    <dbReference type="NCBI Taxonomy" id="1672016"/>
    <lineage>
        <taxon>Eukaryota</taxon>
        <taxon>Fungi</taxon>
        <taxon>Dikarya</taxon>
        <taxon>Basidiomycota</taxon>
        <taxon>Agaricomycotina</taxon>
        <taxon>Tremellomycetes</taxon>
        <taxon>Trichosporonales</taxon>
        <taxon>Trichosporonaceae</taxon>
        <taxon>Cutaneotrichosporon</taxon>
    </lineage>
</organism>
<evidence type="ECO:0000259" key="10">
    <source>
        <dbReference type="SMART" id="SM01083"/>
    </source>
</evidence>
<dbReference type="SMART" id="SM01083">
    <property type="entry name" value="Cir_N"/>
    <property type="match status" value="1"/>
</dbReference>
<feature type="domain" description="CBF1-interacting co-repressor CIR N-terminal" evidence="10">
    <location>
        <begin position="4"/>
        <end position="40"/>
    </location>
</feature>
<proteinExistence type="inferred from homology"/>
<dbReference type="GO" id="GO:0005684">
    <property type="term" value="C:U2-type spliceosomal complex"/>
    <property type="evidence" value="ECO:0007669"/>
    <property type="project" value="TreeGrafter"/>
</dbReference>
<reference evidence="11" key="2">
    <citation type="submission" date="2023-06" db="EMBL/GenBank/DDBJ databases">
        <authorList>
            <person name="Kobayashi Y."/>
            <person name="Kayamori A."/>
            <person name="Aoki K."/>
            <person name="Shiwa Y."/>
            <person name="Fujita N."/>
            <person name="Sugita T."/>
            <person name="Iwasaki W."/>
            <person name="Tanaka N."/>
            <person name="Takashima M."/>
        </authorList>
    </citation>
    <scope>NUCLEOTIDE SEQUENCE</scope>
    <source>
        <strain evidence="11">HIS016</strain>
    </source>
</reference>
<dbReference type="Pfam" id="PF12542">
    <property type="entry name" value="CWC25"/>
    <property type="match status" value="1"/>
</dbReference>
<comment type="subcellular location">
    <subcellularLocation>
        <location evidence="1">Nucleus</location>
    </subcellularLocation>
</comment>
<dbReference type="InterPro" id="IPR022209">
    <property type="entry name" value="CWC25"/>
</dbReference>
<evidence type="ECO:0000256" key="9">
    <source>
        <dbReference type="SAM" id="MobiDB-lite"/>
    </source>
</evidence>
<evidence type="ECO:0000256" key="8">
    <source>
        <dbReference type="SAM" id="Coils"/>
    </source>
</evidence>
<keyword evidence="5 8" id="KW-0175">Coiled coil</keyword>
<keyword evidence="7" id="KW-0539">Nucleus</keyword>
<evidence type="ECO:0000256" key="7">
    <source>
        <dbReference type="ARBA" id="ARBA00023242"/>
    </source>
</evidence>
<feature type="compositionally biased region" description="Basic and acidic residues" evidence="9">
    <location>
        <begin position="164"/>
        <end position="181"/>
    </location>
</feature>
<evidence type="ECO:0000313" key="11">
    <source>
        <dbReference type="EMBL" id="GMK57416.1"/>
    </source>
</evidence>
<feature type="region of interest" description="Disordered" evidence="9">
    <location>
        <begin position="470"/>
        <end position="491"/>
    </location>
</feature>
<feature type="compositionally biased region" description="Basic and acidic residues" evidence="9">
    <location>
        <begin position="188"/>
        <end position="269"/>
    </location>
</feature>
<accession>A0AAD3TUZ8</accession>
<protein>
    <recommendedName>
        <fullName evidence="10">CBF1-interacting co-repressor CIR N-terminal domain-containing protein</fullName>
    </recommendedName>
</protein>
<dbReference type="PANTHER" id="PTHR16196">
    <property type="entry name" value="CELL CYCLE CONTROL PROTEIN CWF25"/>
    <property type="match status" value="1"/>
</dbReference>
<dbReference type="GO" id="GO:0000398">
    <property type="term" value="P:mRNA splicing, via spliceosome"/>
    <property type="evidence" value="ECO:0007669"/>
    <property type="project" value="TreeGrafter"/>
</dbReference>
<dbReference type="InterPro" id="IPR051376">
    <property type="entry name" value="CWC25_splicing_factor"/>
</dbReference>
<gene>
    <name evidence="11" type="primary">CWC25</name>
    <name evidence="11" type="ORF">CspeluHIS016_0402500</name>
</gene>
<keyword evidence="12" id="KW-1185">Reference proteome</keyword>
<evidence type="ECO:0000256" key="6">
    <source>
        <dbReference type="ARBA" id="ARBA00023187"/>
    </source>
</evidence>
<keyword evidence="3" id="KW-0507">mRNA processing</keyword>
<feature type="region of interest" description="Disordered" evidence="9">
    <location>
        <begin position="152"/>
        <end position="405"/>
    </location>
</feature>
<comment type="caution">
    <text evidence="11">The sequence shown here is derived from an EMBL/GenBank/DDBJ whole genome shotgun (WGS) entry which is preliminary data.</text>
</comment>
<evidence type="ECO:0000256" key="3">
    <source>
        <dbReference type="ARBA" id="ARBA00022664"/>
    </source>
</evidence>
<sequence>MKKSWHPALLVNQDKVWQAEKKASEERKALRQLQKERDEERQLAELQRLQEAQTGKKRVEKLDWMYAAPSSSGMGGGRTERELEDYLLGKKRVDEALRGADKDVGNASKDFIAEQNANTARDTAAKIREDPMLAMKKAEQAQLAALMNRPDIRRALKAKQGGAEGKEDRRERRRAEKEERRRERHERRRDYSDDERERRSRRDRDDRDGRGDRRRDRDYDDRKRNRDYDDRKRDRDYDDRKRDRYDDDRERHRDRSDRRDGRDDRDDRDRKRRDSRSDSPRRDRGRDRDMSPVKRERDATPKREPYSPRDRLPIKSEREDSPVKRERDVSPKREPRSVRERNGADRRDVRNGGDRNGDAYRHHQDDRNDGPRESNNGGRDLGNGRAYDRPPPRRPVPERKPAGNALDDMRAARLAAMSGAANQMHAERSTKLAQRAAEEKRVFEAEERARATYHRDEAAGMFMKHQEQLGGSVGLAESLQRRGGKGLLRDI</sequence>
<feature type="compositionally biased region" description="Basic and acidic residues" evidence="9">
    <location>
        <begin position="275"/>
        <end position="372"/>
    </location>
</feature>
<dbReference type="Proteomes" id="UP001222932">
    <property type="component" value="Unassembled WGS sequence"/>
</dbReference>
<feature type="compositionally biased region" description="Basic and acidic residues" evidence="9">
    <location>
        <begin position="386"/>
        <end position="405"/>
    </location>
</feature>
<comment type="similarity">
    <text evidence="2">Belongs to the CWC25 family.</text>
</comment>
<name>A0AAD3TUZ8_9TREE</name>
<evidence type="ECO:0000256" key="5">
    <source>
        <dbReference type="ARBA" id="ARBA00023054"/>
    </source>
</evidence>
<dbReference type="Pfam" id="PF10197">
    <property type="entry name" value="Cir_N"/>
    <property type="match status" value="1"/>
</dbReference>
<dbReference type="EMBL" id="BTCM01000004">
    <property type="protein sequence ID" value="GMK57416.1"/>
    <property type="molecule type" value="Genomic_DNA"/>
</dbReference>
<keyword evidence="4" id="KW-0747">Spliceosome</keyword>
<reference evidence="11" key="1">
    <citation type="journal article" date="2023" name="BMC Genomics">
        <title>Chromosome-level genome assemblies of Cutaneotrichosporon spp. (Trichosporonales, Basidiomycota) reveal imbalanced evolution between nucleotide sequences and chromosome synteny.</title>
        <authorList>
            <person name="Kobayashi Y."/>
            <person name="Kayamori A."/>
            <person name="Aoki K."/>
            <person name="Shiwa Y."/>
            <person name="Matsutani M."/>
            <person name="Fujita N."/>
            <person name="Sugita T."/>
            <person name="Iwasaki W."/>
            <person name="Tanaka N."/>
            <person name="Takashima M."/>
        </authorList>
    </citation>
    <scope>NUCLEOTIDE SEQUENCE</scope>
    <source>
        <strain evidence="11">HIS016</strain>
    </source>
</reference>
<evidence type="ECO:0000256" key="1">
    <source>
        <dbReference type="ARBA" id="ARBA00004123"/>
    </source>
</evidence>
<feature type="coiled-coil region" evidence="8">
    <location>
        <begin position="16"/>
        <end position="50"/>
    </location>
</feature>
<evidence type="ECO:0000256" key="4">
    <source>
        <dbReference type="ARBA" id="ARBA00022728"/>
    </source>
</evidence>
<dbReference type="AlphaFoldDB" id="A0AAD3TUZ8"/>